<protein>
    <submittedName>
        <fullName evidence="7">ABC transporter, permease protein MetI-like</fullName>
    </submittedName>
</protein>
<feature type="transmembrane region" description="Helical" evidence="5">
    <location>
        <begin position="61"/>
        <end position="84"/>
    </location>
</feature>
<keyword evidence="2 5" id="KW-0812">Transmembrane</keyword>
<dbReference type="NCBIfam" id="NF038017">
    <property type="entry name" value="ABC_perm1"/>
    <property type="match status" value="1"/>
</dbReference>
<evidence type="ECO:0000256" key="2">
    <source>
        <dbReference type="ARBA" id="ARBA00022692"/>
    </source>
</evidence>
<evidence type="ECO:0000256" key="3">
    <source>
        <dbReference type="ARBA" id="ARBA00022989"/>
    </source>
</evidence>
<dbReference type="Gene3D" id="1.10.3720.10">
    <property type="entry name" value="MetI-like"/>
    <property type="match status" value="1"/>
</dbReference>
<comment type="subcellular location">
    <subcellularLocation>
        <location evidence="1 5">Cell membrane</location>
        <topology evidence="1 5">Multi-pass membrane protein</topology>
    </subcellularLocation>
</comment>
<dbReference type="Pfam" id="PF00528">
    <property type="entry name" value="BPD_transp_1"/>
    <property type="match status" value="1"/>
</dbReference>
<dbReference type="KEGG" id="dmm:dnm_094410"/>
<keyword evidence="3 5" id="KW-1133">Transmembrane helix</keyword>
<evidence type="ECO:0000256" key="1">
    <source>
        <dbReference type="ARBA" id="ARBA00004651"/>
    </source>
</evidence>
<dbReference type="Proteomes" id="UP000663722">
    <property type="component" value="Chromosome"/>
</dbReference>
<dbReference type="AlphaFoldDB" id="A0A975BY78"/>
<keyword evidence="4 5" id="KW-0472">Membrane</keyword>
<comment type="similarity">
    <text evidence="5">Belongs to the binding-protein-dependent transport system permease family.</text>
</comment>
<dbReference type="PANTHER" id="PTHR43632">
    <property type="entry name" value="PERMEASE COMPONENT OF TUNGSTATE ABC TRANSPORTER"/>
    <property type="match status" value="1"/>
</dbReference>
<feature type="domain" description="ABC transmembrane type-1" evidence="6">
    <location>
        <begin position="26"/>
        <end position="222"/>
    </location>
</feature>
<dbReference type="PANTHER" id="PTHR43632:SF1">
    <property type="entry name" value="PERMEASE COMPONENT OF TUNGSTATE ABC TRANSPORTER"/>
    <property type="match status" value="1"/>
</dbReference>
<feature type="transmembrane region" description="Helical" evidence="5">
    <location>
        <begin position="22"/>
        <end position="49"/>
    </location>
</feature>
<dbReference type="PROSITE" id="PS50928">
    <property type="entry name" value="ABC_TM1"/>
    <property type="match status" value="1"/>
</dbReference>
<organism evidence="7 8">
    <name type="scientific">Desulfonema magnum</name>
    <dbReference type="NCBI Taxonomy" id="45655"/>
    <lineage>
        <taxon>Bacteria</taxon>
        <taxon>Pseudomonadati</taxon>
        <taxon>Thermodesulfobacteriota</taxon>
        <taxon>Desulfobacteria</taxon>
        <taxon>Desulfobacterales</taxon>
        <taxon>Desulfococcaceae</taxon>
        <taxon>Desulfonema</taxon>
    </lineage>
</organism>
<proteinExistence type="inferred from homology"/>
<evidence type="ECO:0000259" key="6">
    <source>
        <dbReference type="PROSITE" id="PS50928"/>
    </source>
</evidence>
<evidence type="ECO:0000256" key="4">
    <source>
        <dbReference type="ARBA" id="ARBA00023136"/>
    </source>
</evidence>
<evidence type="ECO:0000256" key="5">
    <source>
        <dbReference type="RuleBase" id="RU363032"/>
    </source>
</evidence>
<dbReference type="SUPFAM" id="SSF161098">
    <property type="entry name" value="MetI-like"/>
    <property type="match status" value="1"/>
</dbReference>
<dbReference type="GO" id="GO:0005886">
    <property type="term" value="C:plasma membrane"/>
    <property type="evidence" value="ECO:0007669"/>
    <property type="project" value="UniProtKB-SubCell"/>
</dbReference>
<gene>
    <name evidence="7" type="ORF">dnm_094410</name>
</gene>
<feature type="transmembrane region" description="Helical" evidence="5">
    <location>
        <begin position="201"/>
        <end position="225"/>
    </location>
</feature>
<dbReference type="InterPro" id="IPR049783">
    <property type="entry name" value="ABC_perm_TupB-like"/>
</dbReference>
<reference evidence="7" key="1">
    <citation type="journal article" date="2021" name="Microb. Physiol.">
        <title>Proteogenomic Insights into the Physiology of Marine, Sulfate-Reducing, Filamentous Desulfonema limicola and Desulfonema magnum.</title>
        <authorList>
            <person name="Schnaars V."/>
            <person name="Wohlbrand L."/>
            <person name="Scheve S."/>
            <person name="Hinrichs C."/>
            <person name="Reinhardt R."/>
            <person name="Rabus R."/>
        </authorList>
    </citation>
    <scope>NUCLEOTIDE SEQUENCE</scope>
    <source>
        <strain evidence="7">4be13</strain>
    </source>
</reference>
<dbReference type="RefSeq" id="WP_207680326.1">
    <property type="nucleotide sequence ID" value="NZ_CP061800.1"/>
</dbReference>
<dbReference type="InterPro" id="IPR000515">
    <property type="entry name" value="MetI-like"/>
</dbReference>
<feature type="transmembrane region" description="Helical" evidence="5">
    <location>
        <begin position="104"/>
        <end position="123"/>
    </location>
</feature>
<name>A0A975BY78_9BACT</name>
<keyword evidence="5" id="KW-0813">Transport</keyword>
<evidence type="ECO:0000313" key="8">
    <source>
        <dbReference type="Proteomes" id="UP000663722"/>
    </source>
</evidence>
<keyword evidence="8" id="KW-1185">Reference proteome</keyword>
<accession>A0A975BY78</accession>
<dbReference type="InterPro" id="IPR035906">
    <property type="entry name" value="MetI-like_sf"/>
</dbReference>
<dbReference type="EMBL" id="CP061800">
    <property type="protein sequence ID" value="QTA93340.1"/>
    <property type="molecule type" value="Genomic_DNA"/>
</dbReference>
<dbReference type="CDD" id="cd06261">
    <property type="entry name" value="TM_PBP2"/>
    <property type="match status" value="1"/>
</dbReference>
<evidence type="ECO:0000313" key="7">
    <source>
        <dbReference type="EMBL" id="QTA93340.1"/>
    </source>
</evidence>
<dbReference type="GO" id="GO:0055085">
    <property type="term" value="P:transmembrane transport"/>
    <property type="evidence" value="ECO:0007669"/>
    <property type="project" value="InterPro"/>
</dbReference>
<sequence>MNFFTDSFLSALTLLKSFDPDLFNIVVVSLRVSLSSTLIASLAGVPLGFFISVSQFKARRAVITILNTMLALPTVVIGLFTYAFISRRGILGDFDLLYTQKAIIIGQIILIIPIVTTFTISAISRIDSRYRKTAMTLGANQVQTALVLLHEARFGIVSAIVGGFGRVISEIGISMMLGGNAKGFTRTMTTAMALEYDKGEFVLAVALGMILMSISLVVNVVINYFQGRVPD</sequence>